<keyword evidence="2" id="KW-1185">Reference proteome</keyword>
<reference evidence="2" key="1">
    <citation type="journal article" date="2022" name="Mol. Ecol. Resour.">
        <title>The genomes of chicory, endive, great burdock and yacon provide insights into Asteraceae palaeo-polyploidization history and plant inulin production.</title>
        <authorList>
            <person name="Fan W."/>
            <person name="Wang S."/>
            <person name="Wang H."/>
            <person name="Wang A."/>
            <person name="Jiang F."/>
            <person name="Liu H."/>
            <person name="Zhao H."/>
            <person name="Xu D."/>
            <person name="Zhang Y."/>
        </authorList>
    </citation>
    <scope>NUCLEOTIDE SEQUENCE [LARGE SCALE GENOMIC DNA]</scope>
    <source>
        <strain evidence="2">cv. Yunnan</strain>
    </source>
</reference>
<sequence length="527" mass="59992">MMRSILFYSSFPTTHFTSSSMEPWFLITVTLCIAALIRSLLFRRSHHNKLPPGPPLLSSTLILLTNSLPYLEPILKNLKSKYGPIITLSIGSRPSIFVFTHSLAHQILIQNGAVFSDRQRTLPVRNISSSPYGPTWRLLRRNLAAEILHPSRVKSYSWARKWVLHILINRLHNQKSATGIKVIDHFQHAMFCLLVFMCFGEKLDEHRINEIASVQRRLLLIVSSGRFNILGMFPRLGRLLFITRWKELLQLRKDQEQTLFPLIKSRIESVNSVTRNDGIVAYVDTLVNLELPDEEGGKENGGKLSYKEMVSMCGEFLNGGTDTTSTSLQWIMANLVKHPHIQRKLYDEIVAVVGAPREVESVINEEDLAKMPYLKAVVLEGLRRHPPGHFVLPHRVMKDVEVEGYTIPEGATINFMVGEMGLDPKVWDEPMEFKPERFLGNDGVFDISGSKGIKMMPFGAGRRMCPGSDLAMLHLEYFVANLVWFFDWSVPDGCHVDLDEKVEFTVVMKNPLQAQICSRVEMMNHLS</sequence>
<evidence type="ECO:0000313" key="1">
    <source>
        <dbReference type="EMBL" id="KAI3744163.1"/>
    </source>
</evidence>
<dbReference type="Proteomes" id="UP001056120">
    <property type="component" value="Linkage Group LG19"/>
</dbReference>
<proteinExistence type="predicted"/>
<reference evidence="1 2" key="2">
    <citation type="journal article" date="2022" name="Mol. Ecol. Resour.">
        <title>The genomes of chicory, endive, great burdock and yacon provide insights into Asteraceae paleo-polyploidization history and plant inulin production.</title>
        <authorList>
            <person name="Fan W."/>
            <person name="Wang S."/>
            <person name="Wang H."/>
            <person name="Wang A."/>
            <person name="Jiang F."/>
            <person name="Liu H."/>
            <person name="Zhao H."/>
            <person name="Xu D."/>
            <person name="Zhang Y."/>
        </authorList>
    </citation>
    <scope>NUCLEOTIDE SEQUENCE [LARGE SCALE GENOMIC DNA]</scope>
    <source>
        <strain evidence="2">cv. Yunnan</strain>
        <tissue evidence="1">Leaves</tissue>
    </source>
</reference>
<comment type="caution">
    <text evidence="1">The sequence shown here is derived from an EMBL/GenBank/DDBJ whole genome shotgun (WGS) entry which is preliminary data.</text>
</comment>
<accession>A0ACB9DCG8</accession>
<gene>
    <name evidence="1" type="ORF">L1987_57239</name>
</gene>
<protein>
    <submittedName>
        <fullName evidence="1">Uncharacterized protein</fullName>
    </submittedName>
</protein>
<dbReference type="EMBL" id="CM042036">
    <property type="protein sequence ID" value="KAI3744163.1"/>
    <property type="molecule type" value="Genomic_DNA"/>
</dbReference>
<name>A0ACB9DCG8_9ASTR</name>
<evidence type="ECO:0000313" key="2">
    <source>
        <dbReference type="Proteomes" id="UP001056120"/>
    </source>
</evidence>
<organism evidence="1 2">
    <name type="scientific">Smallanthus sonchifolius</name>
    <dbReference type="NCBI Taxonomy" id="185202"/>
    <lineage>
        <taxon>Eukaryota</taxon>
        <taxon>Viridiplantae</taxon>
        <taxon>Streptophyta</taxon>
        <taxon>Embryophyta</taxon>
        <taxon>Tracheophyta</taxon>
        <taxon>Spermatophyta</taxon>
        <taxon>Magnoliopsida</taxon>
        <taxon>eudicotyledons</taxon>
        <taxon>Gunneridae</taxon>
        <taxon>Pentapetalae</taxon>
        <taxon>asterids</taxon>
        <taxon>campanulids</taxon>
        <taxon>Asterales</taxon>
        <taxon>Asteraceae</taxon>
        <taxon>Asteroideae</taxon>
        <taxon>Heliantheae alliance</taxon>
        <taxon>Millerieae</taxon>
        <taxon>Smallanthus</taxon>
    </lineage>
</organism>